<evidence type="ECO:0000313" key="19">
    <source>
        <dbReference type="Proteomes" id="UP001152178"/>
    </source>
</evidence>
<dbReference type="PANTHER" id="PTHR44936:SF5">
    <property type="entry name" value="SENSOR HISTIDINE KINASE ENVZ"/>
    <property type="match status" value="1"/>
</dbReference>
<keyword evidence="7" id="KW-0808">Transferase</keyword>
<keyword evidence="10" id="KW-0418">Kinase</keyword>
<dbReference type="EMBL" id="JAPFQA010000022">
    <property type="protein sequence ID" value="MCZ8548150.1"/>
    <property type="molecule type" value="Genomic_DNA"/>
</dbReference>
<evidence type="ECO:0000256" key="7">
    <source>
        <dbReference type="ARBA" id="ARBA00022679"/>
    </source>
</evidence>
<comment type="catalytic activity">
    <reaction evidence="1">
        <text>ATP + protein L-histidine = ADP + protein N-phospho-L-histidine.</text>
        <dbReference type="EC" id="2.7.13.3"/>
    </reaction>
</comment>
<dbReference type="PRINTS" id="PR00344">
    <property type="entry name" value="BCTRLSENSOR"/>
</dbReference>
<feature type="domain" description="Histidine kinase" evidence="16">
    <location>
        <begin position="261"/>
        <end position="459"/>
    </location>
</feature>
<evidence type="ECO:0000256" key="10">
    <source>
        <dbReference type="ARBA" id="ARBA00022777"/>
    </source>
</evidence>
<reference evidence="18" key="1">
    <citation type="submission" date="2022-11" db="EMBL/GenBank/DDBJ databases">
        <authorList>
            <person name="Coimbra C."/>
        </authorList>
    </citation>
    <scope>NUCLEOTIDE SEQUENCE</scope>
    <source>
        <strain evidence="18">Jales19</strain>
    </source>
</reference>
<evidence type="ECO:0000256" key="8">
    <source>
        <dbReference type="ARBA" id="ARBA00022692"/>
    </source>
</evidence>
<evidence type="ECO:0000256" key="6">
    <source>
        <dbReference type="ARBA" id="ARBA00022553"/>
    </source>
</evidence>
<protein>
    <recommendedName>
        <fullName evidence="3">histidine kinase</fullName>
        <ecNumber evidence="3">2.7.13.3</ecNumber>
    </recommendedName>
</protein>
<keyword evidence="5" id="KW-0997">Cell inner membrane</keyword>
<keyword evidence="9" id="KW-0547">Nucleotide-binding</keyword>
<proteinExistence type="predicted"/>
<evidence type="ECO:0000259" key="16">
    <source>
        <dbReference type="PROSITE" id="PS50109"/>
    </source>
</evidence>
<dbReference type="SMART" id="SM00388">
    <property type="entry name" value="HisKA"/>
    <property type="match status" value="1"/>
</dbReference>
<organism evidence="18 19">
    <name type="scientific">Mesorhizobium qingshengii</name>
    <dbReference type="NCBI Taxonomy" id="1165689"/>
    <lineage>
        <taxon>Bacteria</taxon>
        <taxon>Pseudomonadati</taxon>
        <taxon>Pseudomonadota</taxon>
        <taxon>Alphaproteobacteria</taxon>
        <taxon>Hyphomicrobiales</taxon>
        <taxon>Phyllobacteriaceae</taxon>
        <taxon>Mesorhizobium</taxon>
    </lineage>
</organism>
<accession>A0ABT4R2U2</accession>
<evidence type="ECO:0000256" key="5">
    <source>
        <dbReference type="ARBA" id="ARBA00022519"/>
    </source>
</evidence>
<dbReference type="EC" id="2.7.13.3" evidence="3"/>
<dbReference type="Pfam" id="PF02518">
    <property type="entry name" value="HATPase_c"/>
    <property type="match status" value="1"/>
</dbReference>
<dbReference type="InterPro" id="IPR003661">
    <property type="entry name" value="HisK_dim/P_dom"/>
</dbReference>
<dbReference type="SMART" id="SM00304">
    <property type="entry name" value="HAMP"/>
    <property type="match status" value="1"/>
</dbReference>
<evidence type="ECO:0000256" key="12">
    <source>
        <dbReference type="ARBA" id="ARBA00022989"/>
    </source>
</evidence>
<evidence type="ECO:0000256" key="11">
    <source>
        <dbReference type="ARBA" id="ARBA00022840"/>
    </source>
</evidence>
<evidence type="ECO:0000256" key="9">
    <source>
        <dbReference type="ARBA" id="ARBA00022741"/>
    </source>
</evidence>
<comment type="caution">
    <text evidence="18">The sequence shown here is derived from an EMBL/GenBank/DDBJ whole genome shotgun (WGS) entry which is preliminary data.</text>
</comment>
<dbReference type="InterPro" id="IPR004358">
    <property type="entry name" value="Sig_transdc_His_kin-like_C"/>
</dbReference>
<name>A0ABT4R2U2_9HYPH</name>
<keyword evidence="14 15" id="KW-0472">Membrane</keyword>
<keyword evidence="8 15" id="KW-0812">Transmembrane</keyword>
<dbReference type="CDD" id="cd06225">
    <property type="entry name" value="HAMP"/>
    <property type="match status" value="1"/>
</dbReference>
<evidence type="ECO:0000256" key="14">
    <source>
        <dbReference type="ARBA" id="ARBA00023136"/>
    </source>
</evidence>
<keyword evidence="4" id="KW-1003">Cell membrane</keyword>
<dbReference type="InterPro" id="IPR050980">
    <property type="entry name" value="2C_sensor_his_kinase"/>
</dbReference>
<dbReference type="RefSeq" id="WP_269908408.1">
    <property type="nucleotide sequence ID" value="NZ_JAPFQA010000022.1"/>
</dbReference>
<dbReference type="Pfam" id="PF00672">
    <property type="entry name" value="HAMP"/>
    <property type="match status" value="1"/>
</dbReference>
<dbReference type="PROSITE" id="PS50885">
    <property type="entry name" value="HAMP"/>
    <property type="match status" value="1"/>
</dbReference>
<comment type="subcellular location">
    <subcellularLocation>
        <location evidence="2">Cell inner membrane</location>
        <topology evidence="2">Multi-pass membrane protein</topology>
    </subcellularLocation>
</comment>
<sequence length="459" mass="49298">MTRFVPKSLFGQTLIVLVAGLLFSLILGSWIYSLDRGQAVRAVGGFALAQRIANLTRLVEETPASWRERIVAGISDQTFRVVLSANVPAFSQTESDTAVSQAISEFLIEELSLGQERRPLVSATGAGGMLAGRGPMMHGMGPFGMFGGFRELQVAVPLADGRWLTFATVVPESGSGFSRQFLVSMLIMAVVVLTASAWAVRRVTAPLGALSAAAERFGRDLDAPPLQEAGTTETRDAARAFNSMQERLRRLIETRTRLLAAISHDLRTPLTLLRLRAENVEDAGERERMLAAIAEMDAMVGAALDFARDEAKTERARPTDVTALIQSIVDDMGDVGLPVEMKPSEPIILECRPMALKRALANLIENAVKYGKTARVAIKETPASVTITVDDEGPGIPETELTRVFEPFYRVEGSRSRETGGVGLGLAIALSAVEANGGRLTLGNRPEGGLAAVVMLPRS</sequence>
<evidence type="ECO:0000256" key="3">
    <source>
        <dbReference type="ARBA" id="ARBA00012438"/>
    </source>
</evidence>
<dbReference type="SMART" id="SM00387">
    <property type="entry name" value="HATPase_c"/>
    <property type="match status" value="1"/>
</dbReference>
<dbReference type="PANTHER" id="PTHR44936">
    <property type="entry name" value="SENSOR PROTEIN CREC"/>
    <property type="match status" value="1"/>
</dbReference>
<dbReference type="SUPFAM" id="SSF47384">
    <property type="entry name" value="Homodimeric domain of signal transducing histidine kinase"/>
    <property type="match status" value="1"/>
</dbReference>
<evidence type="ECO:0000256" key="2">
    <source>
        <dbReference type="ARBA" id="ARBA00004429"/>
    </source>
</evidence>
<evidence type="ECO:0000256" key="15">
    <source>
        <dbReference type="SAM" id="Phobius"/>
    </source>
</evidence>
<evidence type="ECO:0000259" key="17">
    <source>
        <dbReference type="PROSITE" id="PS50885"/>
    </source>
</evidence>
<dbReference type="InterPro" id="IPR036097">
    <property type="entry name" value="HisK_dim/P_sf"/>
</dbReference>
<keyword evidence="6" id="KW-0597">Phosphoprotein</keyword>
<dbReference type="InterPro" id="IPR005467">
    <property type="entry name" value="His_kinase_dom"/>
</dbReference>
<dbReference type="PROSITE" id="PS50109">
    <property type="entry name" value="HIS_KIN"/>
    <property type="match status" value="1"/>
</dbReference>
<feature type="transmembrane region" description="Helical" evidence="15">
    <location>
        <begin position="12"/>
        <end position="32"/>
    </location>
</feature>
<keyword evidence="19" id="KW-1185">Reference proteome</keyword>
<keyword evidence="11 18" id="KW-0067">ATP-binding</keyword>
<evidence type="ECO:0000256" key="13">
    <source>
        <dbReference type="ARBA" id="ARBA00023012"/>
    </source>
</evidence>
<gene>
    <name evidence="18" type="ORF">OOJ09_28570</name>
</gene>
<keyword evidence="13" id="KW-0902">Two-component regulatory system</keyword>
<keyword evidence="12 15" id="KW-1133">Transmembrane helix</keyword>
<dbReference type="GO" id="GO:0005524">
    <property type="term" value="F:ATP binding"/>
    <property type="evidence" value="ECO:0007669"/>
    <property type="project" value="UniProtKB-KW"/>
</dbReference>
<dbReference type="Pfam" id="PF00512">
    <property type="entry name" value="HisKA"/>
    <property type="match status" value="1"/>
</dbReference>
<dbReference type="SUPFAM" id="SSF55874">
    <property type="entry name" value="ATPase domain of HSP90 chaperone/DNA topoisomerase II/histidine kinase"/>
    <property type="match status" value="1"/>
</dbReference>
<dbReference type="Gene3D" id="1.10.287.130">
    <property type="match status" value="1"/>
</dbReference>
<evidence type="ECO:0000256" key="4">
    <source>
        <dbReference type="ARBA" id="ARBA00022475"/>
    </source>
</evidence>
<evidence type="ECO:0000256" key="1">
    <source>
        <dbReference type="ARBA" id="ARBA00000085"/>
    </source>
</evidence>
<dbReference type="Gene3D" id="3.30.565.10">
    <property type="entry name" value="Histidine kinase-like ATPase, C-terminal domain"/>
    <property type="match status" value="1"/>
</dbReference>
<dbReference type="Proteomes" id="UP001152178">
    <property type="component" value="Unassembled WGS sequence"/>
</dbReference>
<feature type="domain" description="HAMP" evidence="17">
    <location>
        <begin position="201"/>
        <end position="253"/>
    </location>
</feature>
<dbReference type="InterPro" id="IPR003594">
    <property type="entry name" value="HATPase_dom"/>
</dbReference>
<evidence type="ECO:0000313" key="18">
    <source>
        <dbReference type="EMBL" id="MCZ8548150.1"/>
    </source>
</evidence>
<feature type="transmembrane region" description="Helical" evidence="15">
    <location>
        <begin position="181"/>
        <end position="200"/>
    </location>
</feature>
<dbReference type="InterPro" id="IPR036890">
    <property type="entry name" value="HATPase_C_sf"/>
</dbReference>
<dbReference type="InterPro" id="IPR003660">
    <property type="entry name" value="HAMP_dom"/>
</dbReference>